<dbReference type="Gene3D" id="3.40.50.620">
    <property type="entry name" value="HUPs"/>
    <property type="match status" value="1"/>
</dbReference>
<comment type="similarity">
    <text evidence="10">Belongs to the class-I aminoacyl-tRNA synthetase family.</text>
</comment>
<dbReference type="OrthoDB" id="5844513at2759"/>
<dbReference type="Pfam" id="PF19303">
    <property type="entry name" value="Anticodon_3"/>
    <property type="match status" value="1"/>
</dbReference>
<proteinExistence type="inferred from homology"/>
<dbReference type="Gene3D" id="2.170.220.10">
    <property type="match status" value="1"/>
</dbReference>
<dbReference type="InterPro" id="IPR033911">
    <property type="entry name" value="MetRS_core"/>
</dbReference>
<gene>
    <name evidence="13" type="ORF">KP79_PYT20874</name>
</gene>
<dbReference type="NCBIfam" id="TIGR00398">
    <property type="entry name" value="metG"/>
    <property type="match status" value="1"/>
</dbReference>
<keyword evidence="5 10" id="KW-0648">Protein biosynthesis</keyword>
<evidence type="ECO:0000259" key="12">
    <source>
        <dbReference type="Pfam" id="PF19303"/>
    </source>
</evidence>
<evidence type="ECO:0000256" key="5">
    <source>
        <dbReference type="ARBA" id="ARBA00022917"/>
    </source>
</evidence>
<dbReference type="FunFam" id="2.170.220.10:FF:000001">
    <property type="entry name" value="methionine--tRNA ligase, mitochondrial"/>
    <property type="match status" value="1"/>
</dbReference>
<keyword evidence="14" id="KW-1185">Reference proteome</keyword>
<dbReference type="EMBL" id="NEDP02005347">
    <property type="protein sequence ID" value="OWF41858.1"/>
    <property type="molecule type" value="Genomic_DNA"/>
</dbReference>
<evidence type="ECO:0000256" key="3">
    <source>
        <dbReference type="ARBA" id="ARBA00022741"/>
    </source>
</evidence>
<dbReference type="SUPFAM" id="SSF52374">
    <property type="entry name" value="Nucleotidylyl transferase"/>
    <property type="match status" value="1"/>
</dbReference>
<dbReference type="PRINTS" id="PR01041">
    <property type="entry name" value="TRNASYNTHMET"/>
</dbReference>
<feature type="domain" description="Methionyl-tRNA synthetase anticodon-binding" evidence="12">
    <location>
        <begin position="479"/>
        <end position="540"/>
    </location>
</feature>
<evidence type="ECO:0000256" key="9">
    <source>
        <dbReference type="ARBA" id="ARBA00047364"/>
    </source>
</evidence>
<evidence type="ECO:0000256" key="6">
    <source>
        <dbReference type="ARBA" id="ARBA00023146"/>
    </source>
</evidence>
<protein>
    <recommendedName>
        <fullName evidence="7">Methionine--tRNA ligase, mitochondrial</fullName>
        <ecNumber evidence="1">6.1.1.10</ecNumber>
    </recommendedName>
    <alternativeName>
        <fullName evidence="8">Mitochondrial methionyl-tRNA synthetase</fullName>
    </alternativeName>
</protein>
<dbReference type="STRING" id="6573.A0A210PZE5"/>
<organism evidence="13 14">
    <name type="scientific">Mizuhopecten yessoensis</name>
    <name type="common">Japanese scallop</name>
    <name type="synonym">Patinopecten yessoensis</name>
    <dbReference type="NCBI Taxonomy" id="6573"/>
    <lineage>
        <taxon>Eukaryota</taxon>
        <taxon>Metazoa</taxon>
        <taxon>Spiralia</taxon>
        <taxon>Lophotrochozoa</taxon>
        <taxon>Mollusca</taxon>
        <taxon>Bivalvia</taxon>
        <taxon>Autobranchia</taxon>
        <taxon>Pteriomorphia</taxon>
        <taxon>Pectinida</taxon>
        <taxon>Pectinoidea</taxon>
        <taxon>Pectinidae</taxon>
        <taxon>Mizuhopecten</taxon>
    </lineage>
</organism>
<accession>A0A210PZE5</accession>
<dbReference type="PANTHER" id="PTHR43326:SF1">
    <property type="entry name" value="METHIONINE--TRNA LIGASE, MITOCHONDRIAL"/>
    <property type="match status" value="1"/>
</dbReference>
<dbReference type="InterPro" id="IPR014758">
    <property type="entry name" value="Met-tRNA_synth"/>
</dbReference>
<dbReference type="InterPro" id="IPR009080">
    <property type="entry name" value="tRNAsynth_Ia_anticodon-bd"/>
</dbReference>
<evidence type="ECO:0000256" key="7">
    <source>
        <dbReference type="ARBA" id="ARBA00026124"/>
    </source>
</evidence>
<evidence type="ECO:0000313" key="13">
    <source>
        <dbReference type="EMBL" id="OWF41858.1"/>
    </source>
</evidence>
<evidence type="ECO:0000256" key="4">
    <source>
        <dbReference type="ARBA" id="ARBA00022840"/>
    </source>
</evidence>
<dbReference type="GO" id="GO:0006431">
    <property type="term" value="P:methionyl-tRNA aminoacylation"/>
    <property type="evidence" value="ECO:0007669"/>
    <property type="project" value="InterPro"/>
</dbReference>
<dbReference type="GO" id="GO:0004825">
    <property type="term" value="F:methionine-tRNA ligase activity"/>
    <property type="evidence" value="ECO:0007669"/>
    <property type="project" value="UniProtKB-EC"/>
</dbReference>
<dbReference type="PANTHER" id="PTHR43326">
    <property type="entry name" value="METHIONYL-TRNA SYNTHETASE"/>
    <property type="match status" value="1"/>
</dbReference>
<dbReference type="Gene3D" id="1.10.730.10">
    <property type="entry name" value="Isoleucyl-tRNA Synthetase, Domain 1"/>
    <property type="match status" value="1"/>
</dbReference>
<reference evidence="13 14" key="1">
    <citation type="journal article" date="2017" name="Nat. Ecol. Evol.">
        <title>Scallop genome provides insights into evolution of bilaterian karyotype and development.</title>
        <authorList>
            <person name="Wang S."/>
            <person name="Zhang J."/>
            <person name="Jiao W."/>
            <person name="Li J."/>
            <person name="Xun X."/>
            <person name="Sun Y."/>
            <person name="Guo X."/>
            <person name="Huan P."/>
            <person name="Dong B."/>
            <person name="Zhang L."/>
            <person name="Hu X."/>
            <person name="Sun X."/>
            <person name="Wang J."/>
            <person name="Zhao C."/>
            <person name="Wang Y."/>
            <person name="Wang D."/>
            <person name="Huang X."/>
            <person name="Wang R."/>
            <person name="Lv J."/>
            <person name="Li Y."/>
            <person name="Zhang Z."/>
            <person name="Liu B."/>
            <person name="Lu W."/>
            <person name="Hui Y."/>
            <person name="Liang J."/>
            <person name="Zhou Z."/>
            <person name="Hou R."/>
            <person name="Li X."/>
            <person name="Liu Y."/>
            <person name="Li H."/>
            <person name="Ning X."/>
            <person name="Lin Y."/>
            <person name="Zhao L."/>
            <person name="Xing Q."/>
            <person name="Dou J."/>
            <person name="Li Y."/>
            <person name="Mao J."/>
            <person name="Guo H."/>
            <person name="Dou H."/>
            <person name="Li T."/>
            <person name="Mu C."/>
            <person name="Jiang W."/>
            <person name="Fu Q."/>
            <person name="Fu X."/>
            <person name="Miao Y."/>
            <person name="Liu J."/>
            <person name="Yu Q."/>
            <person name="Li R."/>
            <person name="Liao H."/>
            <person name="Li X."/>
            <person name="Kong Y."/>
            <person name="Jiang Z."/>
            <person name="Chourrout D."/>
            <person name="Li R."/>
            <person name="Bao Z."/>
        </authorList>
    </citation>
    <scope>NUCLEOTIDE SEQUENCE [LARGE SCALE GENOMIC DNA]</scope>
    <source>
        <strain evidence="13 14">PY_sf001</strain>
    </source>
</reference>
<keyword evidence="4 10" id="KW-0067">ATP-binding</keyword>
<comment type="caution">
    <text evidence="13">The sequence shown here is derived from an EMBL/GenBank/DDBJ whole genome shotgun (WGS) entry which is preliminary data.</text>
</comment>
<evidence type="ECO:0000259" key="11">
    <source>
        <dbReference type="Pfam" id="PF09334"/>
    </source>
</evidence>
<dbReference type="InterPro" id="IPR023457">
    <property type="entry name" value="Met-tRNA_synth_2"/>
</dbReference>
<sequence length="574" mass="65397">MIIKLTNPSTKLKSLNYARVFLKRQQIFLGRLNWLQTTSSCLSTSRSQEQRPDKKPFYVSTPIFYVNASPHIGHLYTALVADSLSRWKKLKGYETFFATGTDEHGLKIQQAAGKADIAPKVFCDEVSSKFKDLFEKNDIKYDTFIRTTDDAHIKAVHQLWNVLNEKGFIYKSLYKGWYCVSDETFVSENDTTDVTTKSGESQKVSVESGHPVIWSEEENYMFTLSRFKPQLQQWIDTGVIQPPEFKRIVQGHLDDLSDLSVTRSSDRVSWGISVPGDPSQKIYVWLDALTNYLTVTGYPGDEYRSLWPADCHVVGKDILKFHAVYWPAFLLAAGLSLPKKILCHSHWKVDGVKMSKSLGNVVDPLDCMPKYTVDGLRYFLLRQATPQSDADFSETRIVEVINSELVNTIGNALSRISGKAVNPLQVFPNPSAEALRTKFTTEDRQRLDQLYGLADEVDRFYEDGNVYLVLQTVMDYMFWANKLIQDHEPWVLVKTESEKEHLDTLIYIAMETLRVCGILVQPVVPDFSSRLLTRLGVPDSERDIVHSKVKVQPASSGYVQILNPTESVLFKRLK</sequence>
<dbReference type="InterPro" id="IPR015413">
    <property type="entry name" value="Methionyl/Leucyl_tRNA_Synth"/>
</dbReference>
<dbReference type="CDD" id="cd00814">
    <property type="entry name" value="MetRS_core"/>
    <property type="match status" value="1"/>
</dbReference>
<dbReference type="InterPro" id="IPR041872">
    <property type="entry name" value="Anticodon_Met"/>
</dbReference>
<dbReference type="GO" id="GO:0005524">
    <property type="term" value="F:ATP binding"/>
    <property type="evidence" value="ECO:0007669"/>
    <property type="project" value="UniProtKB-KW"/>
</dbReference>
<keyword evidence="3 10" id="KW-0547">Nucleotide-binding</keyword>
<keyword evidence="6 10" id="KW-0030">Aminoacyl-tRNA synthetase</keyword>
<comment type="catalytic activity">
    <reaction evidence="9">
        <text>tRNA(Met) + L-methionine + ATP = L-methionyl-tRNA(Met) + AMP + diphosphate</text>
        <dbReference type="Rhea" id="RHEA:13481"/>
        <dbReference type="Rhea" id="RHEA-COMP:9667"/>
        <dbReference type="Rhea" id="RHEA-COMP:9698"/>
        <dbReference type="ChEBI" id="CHEBI:30616"/>
        <dbReference type="ChEBI" id="CHEBI:33019"/>
        <dbReference type="ChEBI" id="CHEBI:57844"/>
        <dbReference type="ChEBI" id="CHEBI:78442"/>
        <dbReference type="ChEBI" id="CHEBI:78530"/>
        <dbReference type="ChEBI" id="CHEBI:456215"/>
        <dbReference type="EC" id="6.1.1.10"/>
    </reaction>
</comment>
<feature type="domain" description="Methionyl/Leucyl tRNA synthetase" evidence="11">
    <location>
        <begin position="58"/>
        <end position="416"/>
    </location>
</feature>
<evidence type="ECO:0000256" key="2">
    <source>
        <dbReference type="ARBA" id="ARBA00022598"/>
    </source>
</evidence>
<evidence type="ECO:0000256" key="10">
    <source>
        <dbReference type="RuleBase" id="RU363039"/>
    </source>
</evidence>
<keyword evidence="2 10" id="KW-0436">Ligase</keyword>
<dbReference type="AlphaFoldDB" id="A0A210PZE5"/>
<dbReference type="EC" id="6.1.1.10" evidence="1"/>
<dbReference type="Pfam" id="PF09334">
    <property type="entry name" value="tRNA-synt_1g"/>
    <property type="match status" value="1"/>
</dbReference>
<name>A0A210PZE5_MIZYE</name>
<evidence type="ECO:0000313" key="14">
    <source>
        <dbReference type="Proteomes" id="UP000242188"/>
    </source>
</evidence>
<evidence type="ECO:0000256" key="8">
    <source>
        <dbReference type="ARBA" id="ARBA00030331"/>
    </source>
</evidence>
<evidence type="ECO:0000256" key="1">
    <source>
        <dbReference type="ARBA" id="ARBA00012838"/>
    </source>
</evidence>
<dbReference type="InterPro" id="IPR014729">
    <property type="entry name" value="Rossmann-like_a/b/a_fold"/>
</dbReference>
<dbReference type="Proteomes" id="UP000242188">
    <property type="component" value="Unassembled WGS sequence"/>
</dbReference>
<dbReference type="SUPFAM" id="SSF47323">
    <property type="entry name" value="Anticodon-binding domain of a subclass of class I aminoacyl-tRNA synthetases"/>
    <property type="match status" value="1"/>
</dbReference>
<dbReference type="GO" id="GO:0005739">
    <property type="term" value="C:mitochondrion"/>
    <property type="evidence" value="ECO:0007669"/>
    <property type="project" value="UniProtKB-ARBA"/>
</dbReference>